<sequence>MAVATLPLLSVVELPSLLQAVAVDTFLAAAQSLALIGYLLTNVTSLVSPKSTSMNGRFPLEHLLGKKPAYIENKNGSETEDDEDDEDDDVQDEDDDGEEEDYSGDEGEEEGDPEDDPEANGAGGSDDGDDDDDGDEEDEEDGEDEEDEDEEEEEEETPQPPTKKRK</sequence>
<protein>
    <submittedName>
        <fullName evidence="3">Nucleolin-like</fullName>
    </submittedName>
</protein>
<evidence type="ECO:0000256" key="1">
    <source>
        <dbReference type="SAM" id="MobiDB-lite"/>
    </source>
</evidence>
<feature type="region of interest" description="Disordered" evidence="1">
    <location>
        <begin position="62"/>
        <end position="166"/>
    </location>
</feature>
<reference evidence="2" key="1">
    <citation type="journal article" date="2013" name="Nat. Biotechnol.">
        <title>Draft genome sequence of chickpea (Cicer arietinum) provides a resource for trait improvement.</title>
        <authorList>
            <person name="Varshney R.K."/>
            <person name="Song C."/>
            <person name="Saxena R.K."/>
            <person name="Azam S."/>
            <person name="Yu S."/>
            <person name="Sharpe A.G."/>
            <person name="Cannon S."/>
            <person name="Baek J."/>
            <person name="Rosen B.D."/>
            <person name="Tar'an B."/>
            <person name="Millan T."/>
            <person name="Zhang X."/>
            <person name="Ramsay L.D."/>
            <person name="Iwata A."/>
            <person name="Wang Y."/>
            <person name="Nelson W."/>
            <person name="Farmer A.D."/>
            <person name="Gaur P.M."/>
            <person name="Soderlund C."/>
            <person name="Penmetsa R.V."/>
            <person name="Xu C."/>
            <person name="Bharti A.K."/>
            <person name="He W."/>
            <person name="Winter P."/>
            <person name="Zhao S."/>
            <person name="Hane J.K."/>
            <person name="Carrasquilla-Garcia N."/>
            <person name="Condie J.A."/>
            <person name="Upadhyaya H.D."/>
            <person name="Luo M.C."/>
            <person name="Thudi M."/>
            <person name="Gowda C.L."/>
            <person name="Singh N.P."/>
            <person name="Lichtenzveig J."/>
            <person name="Gali K.K."/>
            <person name="Rubio J."/>
            <person name="Nadarajan N."/>
            <person name="Dolezel J."/>
            <person name="Bansal K.C."/>
            <person name="Xu X."/>
            <person name="Edwards D."/>
            <person name="Zhang G."/>
            <person name="Kahl G."/>
            <person name="Gil J."/>
            <person name="Singh K.B."/>
            <person name="Datta S.K."/>
            <person name="Jackson S.A."/>
            <person name="Wang J."/>
            <person name="Cook D.R."/>
        </authorList>
    </citation>
    <scope>NUCLEOTIDE SEQUENCE [LARGE SCALE GENOMIC DNA]</scope>
    <source>
        <strain evidence="2">cv. CDC Frontier</strain>
    </source>
</reference>
<gene>
    <name evidence="3" type="primary">LOC101488907</name>
</gene>
<dbReference type="PANTHER" id="PTHR35711">
    <property type="entry name" value="EXPRESSED PROTEIN"/>
    <property type="match status" value="1"/>
</dbReference>
<dbReference type="STRING" id="3827.A0A1S2YQR0"/>
<dbReference type="GeneID" id="101488907"/>
<dbReference type="RefSeq" id="XP_004508432.1">
    <property type="nucleotide sequence ID" value="XM_004508375.2"/>
</dbReference>
<dbReference type="OrthoDB" id="1434457at2759"/>
<proteinExistence type="predicted"/>
<feature type="compositionally biased region" description="Acidic residues" evidence="1">
    <location>
        <begin position="78"/>
        <end position="118"/>
    </location>
</feature>
<dbReference type="eggNOG" id="ENOG502RZG4">
    <property type="taxonomic scope" value="Eukaryota"/>
</dbReference>
<accession>A0A1S2YQR0</accession>
<dbReference type="KEGG" id="cam:101488907"/>
<dbReference type="AlphaFoldDB" id="A0A1S2YQR0"/>
<feature type="compositionally biased region" description="Acidic residues" evidence="1">
    <location>
        <begin position="126"/>
        <end position="157"/>
    </location>
</feature>
<dbReference type="PaxDb" id="3827-XP_004508432.1"/>
<evidence type="ECO:0000313" key="3">
    <source>
        <dbReference type="RefSeq" id="XP_004508432.1"/>
    </source>
</evidence>
<keyword evidence="2" id="KW-1185">Reference proteome</keyword>
<reference evidence="3" key="2">
    <citation type="submission" date="2025-08" db="UniProtKB">
        <authorList>
            <consortium name="RefSeq"/>
        </authorList>
    </citation>
    <scope>IDENTIFICATION</scope>
    <source>
        <tissue evidence="3">Etiolated seedlings</tissue>
    </source>
</reference>
<dbReference type="PANTHER" id="PTHR35711:SF1">
    <property type="entry name" value="ECTODERMAL, ISOFORM F"/>
    <property type="match status" value="1"/>
</dbReference>
<evidence type="ECO:0000313" key="2">
    <source>
        <dbReference type="Proteomes" id="UP000087171"/>
    </source>
</evidence>
<organism evidence="2 3">
    <name type="scientific">Cicer arietinum</name>
    <name type="common">Chickpea</name>
    <name type="synonym">Garbanzo</name>
    <dbReference type="NCBI Taxonomy" id="3827"/>
    <lineage>
        <taxon>Eukaryota</taxon>
        <taxon>Viridiplantae</taxon>
        <taxon>Streptophyta</taxon>
        <taxon>Embryophyta</taxon>
        <taxon>Tracheophyta</taxon>
        <taxon>Spermatophyta</taxon>
        <taxon>Magnoliopsida</taxon>
        <taxon>eudicotyledons</taxon>
        <taxon>Gunneridae</taxon>
        <taxon>Pentapetalae</taxon>
        <taxon>rosids</taxon>
        <taxon>fabids</taxon>
        <taxon>Fabales</taxon>
        <taxon>Fabaceae</taxon>
        <taxon>Papilionoideae</taxon>
        <taxon>50 kb inversion clade</taxon>
        <taxon>NPAAA clade</taxon>
        <taxon>Hologalegina</taxon>
        <taxon>IRL clade</taxon>
        <taxon>Cicereae</taxon>
        <taxon>Cicer</taxon>
    </lineage>
</organism>
<name>A0A1S2YQR0_CICAR</name>
<dbReference type="Proteomes" id="UP000087171">
    <property type="component" value="Chromosome Ca7"/>
</dbReference>